<dbReference type="Pfam" id="PF08707">
    <property type="entry name" value="PriCT_2"/>
    <property type="match status" value="1"/>
</dbReference>
<evidence type="ECO:0000259" key="2">
    <source>
        <dbReference type="Pfam" id="PF08800"/>
    </source>
</evidence>
<dbReference type="InterPro" id="IPR014819">
    <property type="entry name" value="PriCT_2"/>
</dbReference>
<reference evidence="3 4" key="1">
    <citation type="submission" date="2017-05" db="EMBL/GenBank/DDBJ databases">
        <authorList>
            <person name="Varghese N."/>
            <person name="Submissions S."/>
        </authorList>
    </citation>
    <scope>NUCLEOTIDE SEQUENCE [LARGE SCALE GENOMIC DNA]</scope>
    <source>
        <strain evidence="3 4">DSM 27040</strain>
    </source>
</reference>
<dbReference type="GO" id="GO:0016817">
    <property type="term" value="F:hydrolase activity, acting on acid anhydrides"/>
    <property type="evidence" value="ECO:0007669"/>
    <property type="project" value="InterPro"/>
</dbReference>
<dbReference type="Pfam" id="PF08800">
    <property type="entry name" value="BT4734-like_N"/>
    <property type="match status" value="1"/>
</dbReference>
<evidence type="ECO:0000259" key="1">
    <source>
        <dbReference type="Pfam" id="PF08707"/>
    </source>
</evidence>
<accession>A0A521F9M9</accession>
<dbReference type="InterPro" id="IPR014907">
    <property type="entry name" value="BT4734-like_N"/>
</dbReference>
<sequence>MELKDILKTEVTYFDKLWTSPKSTSLDSVFSEIRSDKHGRIASYLSALYSKGDKDNYKTHKGRLPVVTFCATFEGGRKKEHLKNYNCITVLDIDKLGGDELQKTKESLLKDEYVFTYWESPSRDGVKGLVHLNYEFNIEDIGIDESHKIAFTQLVEHFAEKHNIELDKSGSDFTRLCFICQDTQLVLKEKVESFTIEYKPIHTSKGKSKVNIPKSTKSISSKDALYNPIGKNNAYHRKTLKNIIKYLTKNSLSITDSYENWLRVAFAISNSFTFDIGVKYFNELCILDTDKYVETECKNLLINCYENTRGEIGFNTIIHMAVETGYNYKNINAKST</sequence>
<dbReference type="EMBL" id="FXTB01000017">
    <property type="protein sequence ID" value="SMO92863.1"/>
    <property type="molecule type" value="Genomic_DNA"/>
</dbReference>
<feature type="domain" description="BT4734-like N-terminal" evidence="2">
    <location>
        <begin position="60"/>
        <end position="185"/>
    </location>
</feature>
<dbReference type="Proteomes" id="UP000319040">
    <property type="component" value="Unassembled WGS sequence"/>
</dbReference>
<evidence type="ECO:0000313" key="3">
    <source>
        <dbReference type="EMBL" id="SMO92863.1"/>
    </source>
</evidence>
<evidence type="ECO:0000313" key="4">
    <source>
        <dbReference type="Proteomes" id="UP000319040"/>
    </source>
</evidence>
<feature type="domain" description="Primase C-terminal 2" evidence="1">
    <location>
        <begin position="247"/>
        <end position="321"/>
    </location>
</feature>
<proteinExistence type="predicted"/>
<protein>
    <submittedName>
        <fullName evidence="3">Primase C terminal 2 (PriCT-2)</fullName>
    </submittedName>
</protein>
<dbReference type="AlphaFoldDB" id="A0A521F9M9"/>
<dbReference type="OrthoDB" id="2781056at2"/>
<dbReference type="RefSeq" id="WP_142534808.1">
    <property type="nucleotide sequence ID" value="NZ_FXTB01000017.1"/>
</dbReference>
<name>A0A521F9M9_SACCC</name>
<gene>
    <name evidence="3" type="ORF">SAMN06265379_11711</name>
</gene>
<keyword evidence="4" id="KW-1185">Reference proteome</keyword>
<organism evidence="3 4">
    <name type="scientific">Saccharicrinis carchari</name>
    <dbReference type="NCBI Taxonomy" id="1168039"/>
    <lineage>
        <taxon>Bacteria</taxon>
        <taxon>Pseudomonadati</taxon>
        <taxon>Bacteroidota</taxon>
        <taxon>Bacteroidia</taxon>
        <taxon>Marinilabiliales</taxon>
        <taxon>Marinilabiliaceae</taxon>
        <taxon>Saccharicrinis</taxon>
    </lineage>
</organism>